<sequence length="52" mass="6100">MFQARFSVPPCTARYGWYVPVQWFTDMCTTQPLYGTYQSNGLLICVPPNRYM</sequence>
<evidence type="ECO:0000313" key="1">
    <source>
        <dbReference type="EMBL" id="RRT76807.1"/>
    </source>
</evidence>
<name>A0A427AKK8_ENSVE</name>
<dbReference type="AlphaFoldDB" id="A0A427AKK8"/>
<reference evidence="1 2" key="1">
    <citation type="journal article" date="2014" name="Agronomy (Basel)">
        <title>A Draft Genome Sequence for Ensete ventricosum, the Drought-Tolerant Tree Against Hunger.</title>
        <authorList>
            <person name="Harrison J."/>
            <person name="Moore K.A."/>
            <person name="Paszkiewicz K."/>
            <person name="Jones T."/>
            <person name="Grant M."/>
            <person name="Ambacheew D."/>
            <person name="Muzemil S."/>
            <person name="Studholme D.J."/>
        </authorList>
    </citation>
    <scope>NUCLEOTIDE SEQUENCE [LARGE SCALE GENOMIC DNA]</scope>
</reference>
<feature type="non-terminal residue" evidence="1">
    <location>
        <position position="52"/>
    </location>
</feature>
<accession>A0A427AKK8</accession>
<dbReference type="Proteomes" id="UP000287651">
    <property type="component" value="Unassembled WGS sequence"/>
</dbReference>
<proteinExistence type="predicted"/>
<protein>
    <submittedName>
        <fullName evidence="1">Uncharacterized protein</fullName>
    </submittedName>
</protein>
<gene>
    <name evidence="1" type="ORF">B296_00007641</name>
</gene>
<comment type="caution">
    <text evidence="1">The sequence shown here is derived from an EMBL/GenBank/DDBJ whole genome shotgun (WGS) entry which is preliminary data.</text>
</comment>
<evidence type="ECO:0000313" key="2">
    <source>
        <dbReference type="Proteomes" id="UP000287651"/>
    </source>
</evidence>
<dbReference type="EMBL" id="AMZH03002096">
    <property type="protein sequence ID" value="RRT76807.1"/>
    <property type="molecule type" value="Genomic_DNA"/>
</dbReference>
<organism evidence="1 2">
    <name type="scientific">Ensete ventricosum</name>
    <name type="common">Abyssinian banana</name>
    <name type="synonym">Musa ensete</name>
    <dbReference type="NCBI Taxonomy" id="4639"/>
    <lineage>
        <taxon>Eukaryota</taxon>
        <taxon>Viridiplantae</taxon>
        <taxon>Streptophyta</taxon>
        <taxon>Embryophyta</taxon>
        <taxon>Tracheophyta</taxon>
        <taxon>Spermatophyta</taxon>
        <taxon>Magnoliopsida</taxon>
        <taxon>Liliopsida</taxon>
        <taxon>Zingiberales</taxon>
        <taxon>Musaceae</taxon>
        <taxon>Ensete</taxon>
    </lineage>
</organism>